<dbReference type="PROSITE" id="PS50206">
    <property type="entry name" value="RHODANESE_3"/>
    <property type="match status" value="1"/>
</dbReference>
<dbReference type="InterPro" id="IPR001763">
    <property type="entry name" value="Rhodanese-like_dom"/>
</dbReference>
<dbReference type="Pfam" id="PF00581">
    <property type="entry name" value="Rhodanese"/>
    <property type="match status" value="1"/>
</dbReference>
<dbReference type="GO" id="GO:0004725">
    <property type="term" value="F:protein tyrosine phosphatase activity"/>
    <property type="evidence" value="ECO:0007669"/>
    <property type="project" value="TreeGrafter"/>
</dbReference>
<proteinExistence type="predicted"/>
<dbReference type="PANTHER" id="PTHR10828:SF17">
    <property type="entry name" value="PROTEIN-TYROSINE-PHOSPHATASE"/>
    <property type="match status" value="1"/>
</dbReference>
<accession>A0A146KH72</accession>
<dbReference type="EMBL" id="GDID01001800">
    <property type="protein sequence ID" value="JAP94806.1"/>
    <property type="molecule type" value="Transcribed_RNA"/>
</dbReference>
<organism evidence="2">
    <name type="scientific">Trepomonas sp. PC1</name>
    <dbReference type="NCBI Taxonomy" id="1076344"/>
    <lineage>
        <taxon>Eukaryota</taxon>
        <taxon>Metamonada</taxon>
        <taxon>Diplomonadida</taxon>
        <taxon>Hexamitidae</taxon>
        <taxon>Hexamitinae</taxon>
        <taxon>Trepomonas</taxon>
    </lineage>
</organism>
<dbReference type="GO" id="GO:0000086">
    <property type="term" value="P:G2/M transition of mitotic cell cycle"/>
    <property type="evidence" value="ECO:0007669"/>
    <property type="project" value="TreeGrafter"/>
</dbReference>
<dbReference type="PANTHER" id="PTHR10828">
    <property type="entry name" value="M-PHASE INDUCER PHOSPHATASE DUAL SPECIFICITY PHOSPHATASE CDC25"/>
    <property type="match status" value="1"/>
</dbReference>
<dbReference type="Gene3D" id="3.40.250.10">
    <property type="entry name" value="Rhodanese-like domain"/>
    <property type="match status" value="1"/>
</dbReference>
<dbReference type="GO" id="GO:0110032">
    <property type="term" value="P:positive regulation of G2/MI transition of meiotic cell cycle"/>
    <property type="evidence" value="ECO:0007669"/>
    <property type="project" value="TreeGrafter"/>
</dbReference>
<dbReference type="SUPFAM" id="SSF52821">
    <property type="entry name" value="Rhodanese/Cell cycle control phosphatase"/>
    <property type="match status" value="1"/>
</dbReference>
<evidence type="ECO:0000313" key="2">
    <source>
        <dbReference type="EMBL" id="JAP94806.1"/>
    </source>
</evidence>
<name>A0A146KH72_9EUKA</name>
<dbReference type="SMART" id="SM00450">
    <property type="entry name" value="RHOD"/>
    <property type="match status" value="1"/>
</dbReference>
<dbReference type="InterPro" id="IPR036873">
    <property type="entry name" value="Rhodanese-like_dom_sf"/>
</dbReference>
<dbReference type="GO" id="GO:0005737">
    <property type="term" value="C:cytoplasm"/>
    <property type="evidence" value="ECO:0007669"/>
    <property type="project" value="TreeGrafter"/>
</dbReference>
<feature type="non-terminal residue" evidence="2">
    <location>
        <position position="1"/>
    </location>
</feature>
<feature type="domain" description="Rhodanese" evidence="1">
    <location>
        <begin position="147"/>
        <end position="246"/>
    </location>
</feature>
<protein>
    <submittedName>
        <fullName evidence="2">Rhodanese-like domain-containing protein</fullName>
    </submittedName>
</protein>
<gene>
    <name evidence="2" type="ORF">TPC1_12411</name>
</gene>
<dbReference type="GO" id="GO:0010971">
    <property type="term" value="P:positive regulation of G2/M transition of mitotic cell cycle"/>
    <property type="evidence" value="ECO:0007669"/>
    <property type="project" value="TreeGrafter"/>
</dbReference>
<evidence type="ECO:0000259" key="1">
    <source>
        <dbReference type="PROSITE" id="PS50206"/>
    </source>
</evidence>
<reference evidence="2" key="1">
    <citation type="submission" date="2015-07" db="EMBL/GenBank/DDBJ databases">
        <title>Adaptation to a free-living lifestyle via gene acquisitions in the diplomonad Trepomonas sp. PC1.</title>
        <authorList>
            <person name="Xu F."/>
            <person name="Jerlstrom-Hultqvist J."/>
            <person name="Kolisko M."/>
            <person name="Simpson A.G.B."/>
            <person name="Roger A.J."/>
            <person name="Svard S.G."/>
            <person name="Andersson J.O."/>
        </authorList>
    </citation>
    <scope>NUCLEOTIDE SEQUENCE</scope>
    <source>
        <strain evidence="2">PC1</strain>
    </source>
</reference>
<dbReference type="GO" id="GO:0005634">
    <property type="term" value="C:nucleus"/>
    <property type="evidence" value="ECO:0007669"/>
    <property type="project" value="TreeGrafter"/>
</dbReference>
<feature type="non-terminal residue" evidence="2">
    <location>
        <position position="279"/>
    </location>
</feature>
<sequence length="279" mass="32455">PLQSLDEVEESAPLSGFEDTILTSFNFEKLSVCNVSSKTPSPVSQKLKQRKQASLLVDTLEPTENEEQKKAFQMQNKEQTPRRLSSMSTFCLNNEKVNIIAQTVDSVAQKLQQNLEHVNKYSLVPQPYFYKQKNGSTTIVNDEKFEIPNPILLIDNRWDYEYKGGSVISAVNMFDGIKLRDELLQKPTIDPDTEIVFFCQYSSRRGPTMCKYFQQLNRCTVNHYHDIYLMEGGYNKFFFSYPQLTTTNSYIYEDDPRFIQQKQEIFNRVNGYKMNISDD</sequence>
<dbReference type="AlphaFoldDB" id="A0A146KH72"/>